<dbReference type="GeneID" id="8242034"/>
<feature type="compositionally biased region" description="Basic and acidic residues" evidence="2">
    <location>
        <begin position="239"/>
        <end position="253"/>
    </location>
</feature>
<feature type="compositionally biased region" description="Basic and acidic residues" evidence="2">
    <location>
        <begin position="599"/>
        <end position="611"/>
    </location>
</feature>
<dbReference type="KEGG" id="mis:MICPUN_56724"/>
<protein>
    <submittedName>
        <fullName evidence="3">Uncharacterized protein</fullName>
    </submittedName>
</protein>
<dbReference type="Proteomes" id="UP000002009">
    <property type="component" value="Chromosome 3"/>
</dbReference>
<sequence length="641" mass="68057">METPSREVSDAGSAARRNPRSPGVSLGRGLDSFLDDLTPEATRQATTEDRAALLQLTKFRERLAAMGDGAGDGDEHDPPATPSDSPRTMDTTSRASSPPSPDENAPPGTGIPGMTPRKVHPSFTLPPHEQQRRDAAAAAAVRTRGTSPSLITSPSGRIEVGATATTTARSSPLGREPTTPTDLDDAGGSQRRRRARVLEDGTDVFGRDDDDVFGRDNDDGDGLTETRGSAAADTTARPPADDPRSLATRSNDDPRIVGRLLGSVEAALAEAVTPRAALGALRADVDECRAAIDALRESHVALEREDGALTEAQGQMREELDDAWRTRLPRLERLMFRLADRLDRVVDEAVAASEAVNVRRLEEELGRLRVEIAETIASIGDGTGEAVGEATLEAIAHVDSSVNALRAETAAAVESVRVETLARLERMEAAQLAEEARRKSAVESAVESTRGSRHWSSFAAGLEPCVDVITALAARVLGPGRRSGKDERESYPAVTATGSALDDEASGVINRGLRRQIHRCKTIGGVEGVAWDDDAGADLLGASLVVLAAEAAHAIAPRGPCRVATRVVRAAVWTSTAALASGAVKSWCHRVANEAMAERRRRLEGGAKEGADVDDDDEEEERFETPPARSSADPELFVDTH</sequence>
<keyword evidence="4" id="KW-1185">Reference proteome</keyword>
<dbReference type="AlphaFoldDB" id="C1E128"/>
<evidence type="ECO:0000313" key="3">
    <source>
        <dbReference type="EMBL" id="ACO61661.1"/>
    </source>
</evidence>
<feature type="region of interest" description="Disordered" evidence="2">
    <location>
        <begin position="599"/>
        <end position="641"/>
    </location>
</feature>
<feature type="region of interest" description="Disordered" evidence="2">
    <location>
        <begin position="1"/>
        <end position="49"/>
    </location>
</feature>
<organism evidence="3 4">
    <name type="scientific">Micromonas commoda (strain RCC299 / NOUM17 / CCMP2709)</name>
    <name type="common">Picoplanktonic green alga</name>
    <dbReference type="NCBI Taxonomy" id="296587"/>
    <lineage>
        <taxon>Eukaryota</taxon>
        <taxon>Viridiplantae</taxon>
        <taxon>Chlorophyta</taxon>
        <taxon>Mamiellophyceae</taxon>
        <taxon>Mamiellales</taxon>
        <taxon>Mamiellaceae</taxon>
        <taxon>Micromonas</taxon>
    </lineage>
</organism>
<dbReference type="RefSeq" id="XP_002500403.1">
    <property type="nucleotide sequence ID" value="XM_002500357.1"/>
</dbReference>
<gene>
    <name evidence="3" type="ORF">MICPUN_56724</name>
</gene>
<feature type="coiled-coil region" evidence="1">
    <location>
        <begin position="278"/>
        <end position="305"/>
    </location>
</feature>
<feature type="compositionally biased region" description="Polar residues" evidence="2">
    <location>
        <begin position="82"/>
        <end position="97"/>
    </location>
</feature>
<dbReference type="InParanoid" id="C1E128"/>
<feature type="compositionally biased region" description="Polar residues" evidence="2">
    <location>
        <begin position="144"/>
        <end position="155"/>
    </location>
</feature>
<feature type="coiled-coil region" evidence="1">
    <location>
        <begin position="351"/>
        <end position="378"/>
    </location>
</feature>
<proteinExistence type="predicted"/>
<feature type="region of interest" description="Disordered" evidence="2">
    <location>
        <begin position="63"/>
        <end position="253"/>
    </location>
</feature>
<dbReference type="EMBL" id="CP001324">
    <property type="protein sequence ID" value="ACO61661.1"/>
    <property type="molecule type" value="Genomic_DNA"/>
</dbReference>
<evidence type="ECO:0000256" key="1">
    <source>
        <dbReference type="SAM" id="Coils"/>
    </source>
</evidence>
<name>C1E128_MICCC</name>
<evidence type="ECO:0000256" key="2">
    <source>
        <dbReference type="SAM" id="MobiDB-lite"/>
    </source>
</evidence>
<keyword evidence="1" id="KW-0175">Coiled coil</keyword>
<accession>C1E128</accession>
<feature type="compositionally biased region" description="Acidic residues" evidence="2">
    <location>
        <begin position="612"/>
        <end position="622"/>
    </location>
</feature>
<evidence type="ECO:0000313" key="4">
    <source>
        <dbReference type="Proteomes" id="UP000002009"/>
    </source>
</evidence>
<reference evidence="3 4" key="1">
    <citation type="journal article" date="2009" name="Science">
        <title>Green evolution and dynamic adaptations revealed by genomes of the marine picoeukaryotes Micromonas.</title>
        <authorList>
            <person name="Worden A.Z."/>
            <person name="Lee J.H."/>
            <person name="Mock T."/>
            <person name="Rouze P."/>
            <person name="Simmons M.P."/>
            <person name="Aerts A.L."/>
            <person name="Allen A.E."/>
            <person name="Cuvelier M.L."/>
            <person name="Derelle E."/>
            <person name="Everett M.V."/>
            <person name="Foulon E."/>
            <person name="Grimwood J."/>
            <person name="Gundlach H."/>
            <person name="Henrissat B."/>
            <person name="Napoli C."/>
            <person name="McDonald S.M."/>
            <person name="Parker M.S."/>
            <person name="Rombauts S."/>
            <person name="Salamov A."/>
            <person name="Von Dassow P."/>
            <person name="Badger J.H."/>
            <person name="Coutinho P.M."/>
            <person name="Demir E."/>
            <person name="Dubchak I."/>
            <person name="Gentemann C."/>
            <person name="Eikrem W."/>
            <person name="Gready J.E."/>
            <person name="John U."/>
            <person name="Lanier W."/>
            <person name="Lindquist E.A."/>
            <person name="Lucas S."/>
            <person name="Mayer K.F."/>
            <person name="Moreau H."/>
            <person name="Not F."/>
            <person name="Otillar R."/>
            <person name="Panaud O."/>
            <person name="Pangilinan J."/>
            <person name="Paulsen I."/>
            <person name="Piegu B."/>
            <person name="Poliakov A."/>
            <person name="Robbens S."/>
            <person name="Schmutz J."/>
            <person name="Toulza E."/>
            <person name="Wyss T."/>
            <person name="Zelensky A."/>
            <person name="Zhou K."/>
            <person name="Armbrust E.V."/>
            <person name="Bhattacharya D."/>
            <person name="Goodenough U.W."/>
            <person name="Van de Peer Y."/>
            <person name="Grigoriev I.V."/>
        </authorList>
    </citation>
    <scope>NUCLEOTIDE SEQUENCE [LARGE SCALE GENOMIC DNA]</scope>
    <source>
        <strain evidence="4">RCC299 / NOUM17</strain>
    </source>
</reference>